<keyword evidence="1" id="KW-1133">Transmembrane helix</keyword>
<proteinExistence type="predicted"/>
<feature type="transmembrane region" description="Helical" evidence="1">
    <location>
        <begin position="189"/>
        <end position="209"/>
    </location>
</feature>
<evidence type="ECO:0000256" key="1">
    <source>
        <dbReference type="SAM" id="Phobius"/>
    </source>
</evidence>
<feature type="transmembrane region" description="Helical" evidence="1">
    <location>
        <begin position="67"/>
        <end position="90"/>
    </location>
</feature>
<reference evidence="2 3" key="1">
    <citation type="journal article" date="2019" name="Sci. Rep.">
        <title>Comparative genomics of chytrid fungi reveal insights into the obligate biotrophic and pathogenic lifestyle of Synchytrium endobioticum.</title>
        <authorList>
            <person name="van de Vossenberg B.T.L.H."/>
            <person name="Warris S."/>
            <person name="Nguyen H.D.T."/>
            <person name="van Gent-Pelzer M.P.E."/>
            <person name="Joly D.L."/>
            <person name="van de Geest H.C."/>
            <person name="Bonants P.J.M."/>
            <person name="Smith D.S."/>
            <person name="Levesque C.A."/>
            <person name="van der Lee T.A.J."/>
        </authorList>
    </citation>
    <scope>NUCLEOTIDE SEQUENCE [LARGE SCALE GENOMIC DNA]</scope>
    <source>
        <strain evidence="2 3">CBS 809.83</strain>
    </source>
</reference>
<protein>
    <recommendedName>
        <fullName evidence="4">G-protein coupled receptors family 1 profile domain-containing protein</fullName>
    </recommendedName>
</protein>
<name>A0A507DXV5_9FUNG</name>
<feature type="transmembrane region" description="Helical" evidence="1">
    <location>
        <begin position="6"/>
        <end position="25"/>
    </location>
</feature>
<dbReference type="AlphaFoldDB" id="A0A507DXV5"/>
<keyword evidence="3" id="KW-1185">Reference proteome</keyword>
<keyword evidence="1" id="KW-0812">Transmembrane</keyword>
<feature type="transmembrane region" description="Helical" evidence="1">
    <location>
        <begin position="37"/>
        <end position="55"/>
    </location>
</feature>
<feature type="transmembrane region" description="Helical" evidence="1">
    <location>
        <begin position="102"/>
        <end position="128"/>
    </location>
</feature>
<keyword evidence="1" id="KW-0472">Membrane</keyword>
<evidence type="ECO:0000313" key="2">
    <source>
        <dbReference type="EMBL" id="TPX56554.1"/>
    </source>
</evidence>
<sequence>MSLLITTFTALTISHTIVYLNTLLGRTELATRIRIPLILMCLTHIIQRMTMMFYFDPTLTRNCTALIVIGNLFGEIAFRYTLLYMLALLFRTMRKEDIASKAVAVVSFLLWLGSSIAFMEHMITAPIIDHAVCQQILTPWKTTVNNTLFLLSFTVVALPIILHLSKHLRDSRMVNRSSSTVDGVYYRQLIYIVVFTVSYIVLVLAQWFISPSDWGWLMMDFILCDYIWLNGIQLWTFQMSADGPSAQRKSDSLSNKESKNKLAHVPNASAKFIKAPSSLA</sequence>
<organism evidence="2 3">
    <name type="scientific">Powellomyces hirtus</name>
    <dbReference type="NCBI Taxonomy" id="109895"/>
    <lineage>
        <taxon>Eukaryota</taxon>
        <taxon>Fungi</taxon>
        <taxon>Fungi incertae sedis</taxon>
        <taxon>Chytridiomycota</taxon>
        <taxon>Chytridiomycota incertae sedis</taxon>
        <taxon>Chytridiomycetes</taxon>
        <taxon>Spizellomycetales</taxon>
        <taxon>Powellomycetaceae</taxon>
        <taxon>Powellomyces</taxon>
    </lineage>
</organism>
<comment type="caution">
    <text evidence="2">The sequence shown here is derived from an EMBL/GenBank/DDBJ whole genome shotgun (WGS) entry which is preliminary data.</text>
</comment>
<evidence type="ECO:0008006" key="4">
    <source>
        <dbReference type="Google" id="ProtNLM"/>
    </source>
</evidence>
<gene>
    <name evidence="2" type="ORF">PhCBS80983_g04462</name>
</gene>
<evidence type="ECO:0000313" key="3">
    <source>
        <dbReference type="Proteomes" id="UP000318582"/>
    </source>
</evidence>
<feature type="transmembrane region" description="Helical" evidence="1">
    <location>
        <begin position="148"/>
        <end position="168"/>
    </location>
</feature>
<dbReference type="Proteomes" id="UP000318582">
    <property type="component" value="Unassembled WGS sequence"/>
</dbReference>
<accession>A0A507DXV5</accession>
<dbReference type="EMBL" id="QEAQ01000071">
    <property type="protein sequence ID" value="TPX56554.1"/>
    <property type="molecule type" value="Genomic_DNA"/>
</dbReference>